<gene>
    <name evidence="1" type="ORF">HZI73_05895</name>
</gene>
<dbReference type="RefSeq" id="WP_212697329.1">
    <property type="nucleotide sequence ID" value="NZ_CP058649.1"/>
</dbReference>
<dbReference type="InterPro" id="IPR016039">
    <property type="entry name" value="Thiolase-like"/>
</dbReference>
<dbReference type="AlphaFoldDB" id="A0A8J8MHT4"/>
<dbReference type="KEGG" id="vpy:HZI73_05895"/>
<keyword evidence="2" id="KW-1185">Reference proteome</keyword>
<dbReference type="EMBL" id="CP058649">
    <property type="protein sequence ID" value="QUI21859.1"/>
    <property type="molecule type" value="Genomic_DNA"/>
</dbReference>
<dbReference type="Gene3D" id="3.40.47.10">
    <property type="match status" value="1"/>
</dbReference>
<dbReference type="Proteomes" id="UP000683246">
    <property type="component" value="Chromosome"/>
</dbReference>
<sequence length="164" mass="18645">MNISDVVIKKCIVISHDEFISNMFEPPNKRIMDRFTKKVLYVAYRLFDGDLSNIDTYHTGVVLSTQTGPIRSIKKIAHIICDKDYRGINPSLFPNVMLSTALAHLTMYLDIHGPSCVFYDTNKDAPHALEYCIVQTKLGNCEGMIDIHVDENGTSMGRYILRKE</sequence>
<evidence type="ECO:0000313" key="1">
    <source>
        <dbReference type="EMBL" id="QUI21859.1"/>
    </source>
</evidence>
<reference evidence="1" key="1">
    <citation type="submission" date="2020-07" db="EMBL/GenBank/DDBJ databases">
        <title>Vallitalea pronyensis genome.</title>
        <authorList>
            <person name="Postec A."/>
        </authorList>
    </citation>
    <scope>NUCLEOTIDE SEQUENCE</scope>
    <source>
        <strain evidence="1">FatNI3</strain>
    </source>
</reference>
<accession>A0A8J8MHT4</accession>
<name>A0A8J8MHT4_9FIRM</name>
<protein>
    <submittedName>
        <fullName evidence="1">Uncharacterized protein</fullName>
    </submittedName>
</protein>
<dbReference type="GO" id="GO:0016746">
    <property type="term" value="F:acyltransferase activity"/>
    <property type="evidence" value="ECO:0007669"/>
    <property type="project" value="InterPro"/>
</dbReference>
<dbReference type="SUPFAM" id="SSF53901">
    <property type="entry name" value="Thiolase-like"/>
    <property type="match status" value="1"/>
</dbReference>
<evidence type="ECO:0000313" key="2">
    <source>
        <dbReference type="Proteomes" id="UP000683246"/>
    </source>
</evidence>
<proteinExistence type="predicted"/>
<organism evidence="1 2">
    <name type="scientific">Vallitalea pronyensis</name>
    <dbReference type="NCBI Taxonomy" id="1348613"/>
    <lineage>
        <taxon>Bacteria</taxon>
        <taxon>Bacillati</taxon>
        <taxon>Bacillota</taxon>
        <taxon>Clostridia</taxon>
        <taxon>Lachnospirales</taxon>
        <taxon>Vallitaleaceae</taxon>
        <taxon>Vallitalea</taxon>
    </lineage>
</organism>